<evidence type="ECO:0000256" key="1">
    <source>
        <dbReference type="SAM" id="Phobius"/>
    </source>
</evidence>
<keyword evidence="1" id="KW-0812">Transmembrane</keyword>
<protein>
    <submittedName>
        <fullName evidence="2">Uncharacterized protein</fullName>
    </submittedName>
</protein>
<reference evidence="2" key="2">
    <citation type="submission" date="2024-10" db="UniProtKB">
        <authorList>
            <consortium name="EnsemblProtists"/>
        </authorList>
    </citation>
    <scope>IDENTIFICATION</scope>
</reference>
<keyword evidence="3" id="KW-1185">Reference proteome</keyword>
<dbReference type="AlphaFoldDB" id="A0A0D3IT25"/>
<sequence length="177" mass="18690">MWSYKRSMVVLNKDGMVTTFKDGSGNVIALLKHGDVASYRRGTGHAILYAPRPPAGASAHASVEGLHAAYEIRLPDDVLEAYPVKQGPGGVMTSQGMQKGGLGFFAAGAAGAFSATSTYRFVGERDGLTRNKWIMLNAKGDSIGTYEDKTKKVIVAAAGVDAVLLVVFASVVFDYVA</sequence>
<dbReference type="HOGENOM" id="CLU_1521745_0_0_1"/>
<evidence type="ECO:0000313" key="3">
    <source>
        <dbReference type="Proteomes" id="UP000013827"/>
    </source>
</evidence>
<dbReference type="Proteomes" id="UP000013827">
    <property type="component" value="Unassembled WGS sequence"/>
</dbReference>
<feature type="transmembrane region" description="Helical" evidence="1">
    <location>
        <begin position="153"/>
        <end position="173"/>
    </location>
</feature>
<proteinExistence type="predicted"/>
<organism evidence="2 3">
    <name type="scientific">Emiliania huxleyi (strain CCMP1516)</name>
    <dbReference type="NCBI Taxonomy" id="280463"/>
    <lineage>
        <taxon>Eukaryota</taxon>
        <taxon>Haptista</taxon>
        <taxon>Haptophyta</taxon>
        <taxon>Prymnesiophyceae</taxon>
        <taxon>Isochrysidales</taxon>
        <taxon>Noelaerhabdaceae</taxon>
        <taxon>Emiliania</taxon>
    </lineage>
</organism>
<keyword evidence="1" id="KW-1133">Transmembrane helix</keyword>
<reference evidence="3" key="1">
    <citation type="journal article" date="2013" name="Nature">
        <title>Pan genome of the phytoplankton Emiliania underpins its global distribution.</title>
        <authorList>
            <person name="Read B.A."/>
            <person name="Kegel J."/>
            <person name="Klute M.J."/>
            <person name="Kuo A."/>
            <person name="Lefebvre S.C."/>
            <person name="Maumus F."/>
            <person name="Mayer C."/>
            <person name="Miller J."/>
            <person name="Monier A."/>
            <person name="Salamov A."/>
            <person name="Young J."/>
            <person name="Aguilar M."/>
            <person name="Claverie J.M."/>
            <person name="Frickenhaus S."/>
            <person name="Gonzalez K."/>
            <person name="Herman E.K."/>
            <person name="Lin Y.C."/>
            <person name="Napier J."/>
            <person name="Ogata H."/>
            <person name="Sarno A.F."/>
            <person name="Shmutz J."/>
            <person name="Schroeder D."/>
            <person name="de Vargas C."/>
            <person name="Verret F."/>
            <person name="von Dassow P."/>
            <person name="Valentin K."/>
            <person name="Van de Peer Y."/>
            <person name="Wheeler G."/>
            <person name="Dacks J.B."/>
            <person name="Delwiche C.F."/>
            <person name="Dyhrman S.T."/>
            <person name="Glockner G."/>
            <person name="John U."/>
            <person name="Richards T."/>
            <person name="Worden A.Z."/>
            <person name="Zhang X."/>
            <person name="Grigoriev I.V."/>
            <person name="Allen A.E."/>
            <person name="Bidle K."/>
            <person name="Borodovsky M."/>
            <person name="Bowler C."/>
            <person name="Brownlee C."/>
            <person name="Cock J.M."/>
            <person name="Elias M."/>
            <person name="Gladyshev V.N."/>
            <person name="Groth M."/>
            <person name="Guda C."/>
            <person name="Hadaegh A."/>
            <person name="Iglesias-Rodriguez M.D."/>
            <person name="Jenkins J."/>
            <person name="Jones B.M."/>
            <person name="Lawson T."/>
            <person name="Leese F."/>
            <person name="Lindquist E."/>
            <person name="Lobanov A."/>
            <person name="Lomsadze A."/>
            <person name="Malik S.B."/>
            <person name="Marsh M.E."/>
            <person name="Mackinder L."/>
            <person name="Mock T."/>
            <person name="Mueller-Roeber B."/>
            <person name="Pagarete A."/>
            <person name="Parker M."/>
            <person name="Probert I."/>
            <person name="Quesneville H."/>
            <person name="Raines C."/>
            <person name="Rensing S.A."/>
            <person name="Riano-Pachon D.M."/>
            <person name="Richier S."/>
            <person name="Rokitta S."/>
            <person name="Shiraiwa Y."/>
            <person name="Soanes D.M."/>
            <person name="van der Giezen M."/>
            <person name="Wahlund T.M."/>
            <person name="Williams B."/>
            <person name="Wilson W."/>
            <person name="Wolfe G."/>
            <person name="Wurch L.L."/>
        </authorList>
    </citation>
    <scope>NUCLEOTIDE SEQUENCE</scope>
</reference>
<keyword evidence="1" id="KW-0472">Membrane</keyword>
<evidence type="ECO:0000313" key="2">
    <source>
        <dbReference type="EnsemblProtists" id="EOD14410"/>
    </source>
</evidence>
<accession>A0A0D3IT25</accession>
<dbReference type="PaxDb" id="2903-EOD14410"/>
<dbReference type="KEGG" id="ehx:EMIHUDRAFT_356651"/>
<dbReference type="EnsemblProtists" id="EOD14410">
    <property type="protein sequence ID" value="EOD14410"/>
    <property type="gene ID" value="EMIHUDRAFT_356651"/>
</dbReference>
<name>A0A0D3IT25_EMIH1</name>
<dbReference type="GeneID" id="17260564"/>
<dbReference type="RefSeq" id="XP_005766839.1">
    <property type="nucleotide sequence ID" value="XM_005766782.1"/>
</dbReference>